<dbReference type="PROSITE" id="PS51202">
    <property type="entry name" value="RCK_C"/>
    <property type="match status" value="2"/>
</dbReference>
<evidence type="ECO:0000256" key="3">
    <source>
        <dbReference type="ARBA" id="ARBA00022538"/>
    </source>
</evidence>
<dbReference type="PANTHER" id="PTHR43833:SF5">
    <property type="entry name" value="TRK SYSTEM POTASSIUM UPTAKE PROTEIN TRKA"/>
    <property type="match status" value="1"/>
</dbReference>
<evidence type="ECO:0000259" key="7">
    <source>
        <dbReference type="PROSITE" id="PS51201"/>
    </source>
</evidence>
<organism evidence="9 10">
    <name type="scientific">Desulfurobacterium pacificum</name>
    <dbReference type="NCBI Taxonomy" id="240166"/>
    <lineage>
        <taxon>Bacteria</taxon>
        <taxon>Pseudomonadati</taxon>
        <taxon>Aquificota</taxon>
        <taxon>Aquificia</taxon>
        <taxon>Desulfurobacteriales</taxon>
        <taxon>Desulfurobacteriaceae</taxon>
        <taxon>Desulfurobacterium</taxon>
    </lineage>
</organism>
<feature type="domain" description="RCK N-terminal" evidence="7">
    <location>
        <begin position="1"/>
        <end position="117"/>
    </location>
</feature>
<evidence type="ECO:0000256" key="1">
    <source>
        <dbReference type="ARBA" id="ARBA00017378"/>
    </source>
</evidence>
<dbReference type="InterPro" id="IPR050721">
    <property type="entry name" value="Trk_Ktr_HKT_K-transport"/>
</dbReference>
<sequence length="430" mass="47838">MKVCIIGAGVVGSYLAKKLSKENHEIAIVDVDSSKLEQISYNYDVLAVNCNALNVNCLKEVEDFDLFVVVTESDEKNIAIATLLRALFKKDKIIVRVSNKAFSSPPVRELLGCDTVNILSETVQNVIYQIKFPFAKSVVKLEKEGIVIVAYSVKVEDSICGKQIAELRDVREKIDFTIVAIEREGKTIIPKGDNYIYPGDKIYVAVKEEDVEKLFTNLGISYEPVKLVFVFGFSRFTEELLSKLSDFSSLRVKFISPDREVCERISGEFPNISVFHGELTDMELLKQENIGDADLCVAMTEDEETNILTCILSKRLGCKKASSLIMHPEYEKLIESIGIDVPLAPRKLLASKVYSRLSSKSILELLEISEDLDVIETIVPEEIDGKRVSEVGKDLCGLVVAVKRGNEAEIVKGNTVLHSGDTIICVEKRG</sequence>
<evidence type="ECO:0000256" key="5">
    <source>
        <dbReference type="ARBA" id="ARBA00023027"/>
    </source>
</evidence>
<dbReference type="InterPro" id="IPR006037">
    <property type="entry name" value="RCK_C"/>
</dbReference>
<dbReference type="InterPro" id="IPR036721">
    <property type="entry name" value="RCK_C_sf"/>
</dbReference>
<dbReference type="EMBL" id="FXUB01000003">
    <property type="protein sequence ID" value="SMP13861.1"/>
    <property type="molecule type" value="Genomic_DNA"/>
</dbReference>
<keyword evidence="5" id="KW-0520">NAD</keyword>
<keyword evidence="4" id="KW-0630">Potassium</keyword>
<accession>A0ABY1NN67</accession>
<dbReference type="Proteomes" id="UP001157911">
    <property type="component" value="Unassembled WGS sequence"/>
</dbReference>
<protein>
    <recommendedName>
        <fullName evidence="1">Trk system potassium uptake protein TrkA</fullName>
    </recommendedName>
</protein>
<dbReference type="Pfam" id="PF02080">
    <property type="entry name" value="TrkA_C"/>
    <property type="match status" value="1"/>
</dbReference>
<dbReference type="NCBIfam" id="NF007039">
    <property type="entry name" value="PRK09496.3-2"/>
    <property type="match status" value="1"/>
</dbReference>
<dbReference type="PANTHER" id="PTHR43833">
    <property type="entry name" value="POTASSIUM CHANNEL PROTEIN 2-RELATED-RELATED"/>
    <property type="match status" value="1"/>
</dbReference>
<proteinExistence type="predicted"/>
<dbReference type="InterPro" id="IPR003148">
    <property type="entry name" value="RCK_N"/>
</dbReference>
<evidence type="ECO:0000256" key="2">
    <source>
        <dbReference type="ARBA" id="ARBA00022448"/>
    </source>
</evidence>
<dbReference type="SUPFAM" id="SSF116726">
    <property type="entry name" value="TrkA C-terminal domain-like"/>
    <property type="match status" value="2"/>
</dbReference>
<comment type="caution">
    <text evidence="9">The sequence shown here is derived from an EMBL/GenBank/DDBJ whole genome shotgun (WGS) entry which is preliminary data.</text>
</comment>
<evidence type="ECO:0000259" key="8">
    <source>
        <dbReference type="PROSITE" id="PS51202"/>
    </source>
</evidence>
<reference evidence="9 10" key="1">
    <citation type="submission" date="2017-05" db="EMBL/GenBank/DDBJ databases">
        <authorList>
            <person name="Varghese N."/>
            <person name="Submissions S."/>
        </authorList>
    </citation>
    <scope>NUCLEOTIDE SEQUENCE [LARGE SCALE GENOMIC DNA]</scope>
    <source>
        <strain evidence="9 10">DSM 15522</strain>
    </source>
</reference>
<dbReference type="Gene3D" id="3.30.70.1450">
    <property type="entry name" value="Regulator of K+ conductance, C-terminal domain"/>
    <property type="match status" value="2"/>
</dbReference>
<evidence type="ECO:0000256" key="6">
    <source>
        <dbReference type="ARBA" id="ARBA00023065"/>
    </source>
</evidence>
<keyword evidence="3" id="KW-0633">Potassium transport</keyword>
<name>A0ABY1NN67_9BACT</name>
<dbReference type="Gene3D" id="3.40.50.720">
    <property type="entry name" value="NAD(P)-binding Rossmann-like Domain"/>
    <property type="match status" value="2"/>
</dbReference>
<dbReference type="Pfam" id="PF02254">
    <property type="entry name" value="TrkA_N"/>
    <property type="match status" value="2"/>
</dbReference>
<evidence type="ECO:0000313" key="9">
    <source>
        <dbReference type="EMBL" id="SMP13861.1"/>
    </source>
</evidence>
<dbReference type="InterPro" id="IPR036291">
    <property type="entry name" value="NAD(P)-bd_dom_sf"/>
</dbReference>
<feature type="domain" description="RCK C-terminal" evidence="8">
    <location>
        <begin position="360"/>
        <end position="430"/>
    </location>
</feature>
<dbReference type="RefSeq" id="WP_283400643.1">
    <property type="nucleotide sequence ID" value="NZ_FXUB01000003.1"/>
</dbReference>
<dbReference type="PRINTS" id="PR00335">
    <property type="entry name" value="KUPTAKETRKA"/>
</dbReference>
<keyword evidence="10" id="KW-1185">Reference proteome</keyword>
<keyword evidence="6" id="KW-0406">Ion transport</keyword>
<gene>
    <name evidence="9" type="ORF">SAMN06265339_1184</name>
</gene>
<evidence type="ECO:0000256" key="4">
    <source>
        <dbReference type="ARBA" id="ARBA00022958"/>
    </source>
</evidence>
<evidence type="ECO:0000313" key="10">
    <source>
        <dbReference type="Proteomes" id="UP001157911"/>
    </source>
</evidence>
<dbReference type="InterPro" id="IPR006036">
    <property type="entry name" value="K_uptake_TrkA"/>
</dbReference>
<dbReference type="PROSITE" id="PS51201">
    <property type="entry name" value="RCK_N"/>
    <property type="match status" value="2"/>
</dbReference>
<feature type="domain" description="RCK N-terminal" evidence="7">
    <location>
        <begin position="225"/>
        <end position="343"/>
    </location>
</feature>
<dbReference type="SUPFAM" id="SSF51735">
    <property type="entry name" value="NAD(P)-binding Rossmann-fold domains"/>
    <property type="match status" value="2"/>
</dbReference>
<keyword evidence="2" id="KW-0813">Transport</keyword>
<feature type="domain" description="RCK C-terminal" evidence="8">
    <location>
        <begin position="136"/>
        <end position="220"/>
    </location>
</feature>